<protein>
    <recommendedName>
        <fullName evidence="4">NmrA-like domain-containing protein</fullName>
    </recommendedName>
</protein>
<dbReference type="Gene3D" id="3.40.50.720">
    <property type="entry name" value="NAD(P)-binding Rossmann-like Domain"/>
    <property type="match status" value="1"/>
</dbReference>
<dbReference type="InterPro" id="IPR008030">
    <property type="entry name" value="NmrA-like"/>
</dbReference>
<comment type="caution">
    <text evidence="5">The sequence shown here is derived from an EMBL/GenBank/DDBJ whole genome shotgun (WGS) entry which is preliminary data.</text>
</comment>
<name>A0AAV9H9R4_9PEZI</name>
<dbReference type="PANTHER" id="PTHR47706:SF5">
    <property type="entry name" value="ISOFLAVONE REDUCTASE"/>
    <property type="match status" value="1"/>
</dbReference>
<dbReference type="Pfam" id="PF05368">
    <property type="entry name" value="NmrA"/>
    <property type="match status" value="1"/>
</dbReference>
<dbReference type="PANTHER" id="PTHR47706">
    <property type="entry name" value="NMRA-LIKE FAMILY PROTEIN"/>
    <property type="match status" value="1"/>
</dbReference>
<feature type="region of interest" description="Disordered" evidence="3">
    <location>
        <begin position="108"/>
        <end position="134"/>
    </location>
</feature>
<dbReference type="SUPFAM" id="SSF51735">
    <property type="entry name" value="NAD(P)-binding Rossmann-fold domains"/>
    <property type="match status" value="1"/>
</dbReference>
<keyword evidence="6" id="KW-1185">Reference proteome</keyword>
<reference evidence="5" key="1">
    <citation type="journal article" date="2023" name="Mol. Phylogenet. Evol.">
        <title>Genome-scale phylogeny and comparative genomics of the fungal order Sordariales.</title>
        <authorList>
            <person name="Hensen N."/>
            <person name="Bonometti L."/>
            <person name="Westerberg I."/>
            <person name="Brannstrom I.O."/>
            <person name="Guillou S."/>
            <person name="Cros-Aarteil S."/>
            <person name="Calhoun S."/>
            <person name="Haridas S."/>
            <person name="Kuo A."/>
            <person name="Mondo S."/>
            <person name="Pangilinan J."/>
            <person name="Riley R."/>
            <person name="LaButti K."/>
            <person name="Andreopoulos B."/>
            <person name="Lipzen A."/>
            <person name="Chen C."/>
            <person name="Yan M."/>
            <person name="Daum C."/>
            <person name="Ng V."/>
            <person name="Clum A."/>
            <person name="Steindorff A."/>
            <person name="Ohm R.A."/>
            <person name="Martin F."/>
            <person name="Silar P."/>
            <person name="Natvig D.O."/>
            <person name="Lalanne C."/>
            <person name="Gautier V."/>
            <person name="Ament-Velasquez S.L."/>
            <person name="Kruys A."/>
            <person name="Hutchinson M.I."/>
            <person name="Powell A.J."/>
            <person name="Barry K."/>
            <person name="Miller A.N."/>
            <person name="Grigoriev I.V."/>
            <person name="Debuchy R."/>
            <person name="Gladieux P."/>
            <person name="Hiltunen Thoren M."/>
            <person name="Johannesson H."/>
        </authorList>
    </citation>
    <scope>NUCLEOTIDE SEQUENCE</scope>
    <source>
        <strain evidence="5">PSN324</strain>
    </source>
</reference>
<keyword evidence="1" id="KW-0521">NADP</keyword>
<evidence type="ECO:0000256" key="2">
    <source>
        <dbReference type="ARBA" id="ARBA00023002"/>
    </source>
</evidence>
<evidence type="ECO:0000313" key="5">
    <source>
        <dbReference type="EMBL" id="KAK4457193.1"/>
    </source>
</evidence>
<dbReference type="InterPro" id="IPR051609">
    <property type="entry name" value="NmrA/Isoflavone_reductase-like"/>
</dbReference>
<gene>
    <name evidence="5" type="ORF">QBC42DRAFT_291803</name>
</gene>
<reference evidence="5" key="2">
    <citation type="submission" date="2023-06" db="EMBL/GenBank/DDBJ databases">
        <authorList>
            <consortium name="Lawrence Berkeley National Laboratory"/>
            <person name="Mondo S.J."/>
            <person name="Hensen N."/>
            <person name="Bonometti L."/>
            <person name="Westerberg I."/>
            <person name="Brannstrom I.O."/>
            <person name="Guillou S."/>
            <person name="Cros-Aarteil S."/>
            <person name="Calhoun S."/>
            <person name="Haridas S."/>
            <person name="Kuo A."/>
            <person name="Pangilinan J."/>
            <person name="Riley R."/>
            <person name="Labutti K."/>
            <person name="Andreopoulos B."/>
            <person name="Lipzen A."/>
            <person name="Chen C."/>
            <person name="Yanf M."/>
            <person name="Daum C."/>
            <person name="Ng V."/>
            <person name="Clum A."/>
            <person name="Steindorff A."/>
            <person name="Ohm R."/>
            <person name="Martin F."/>
            <person name="Silar P."/>
            <person name="Natvig D."/>
            <person name="Lalanne C."/>
            <person name="Gautier V."/>
            <person name="Ament-Velasquez S.L."/>
            <person name="Kruys A."/>
            <person name="Hutchinson M.I."/>
            <person name="Powell A.J."/>
            <person name="Barry K."/>
            <person name="Miller A.N."/>
            <person name="Grigoriev I.V."/>
            <person name="Debuchy R."/>
            <person name="Gladieux P."/>
            <person name="Thoren M.H."/>
            <person name="Johannesson H."/>
        </authorList>
    </citation>
    <scope>NUCLEOTIDE SEQUENCE</scope>
    <source>
        <strain evidence="5">PSN324</strain>
    </source>
</reference>
<dbReference type="GO" id="GO:0016491">
    <property type="term" value="F:oxidoreductase activity"/>
    <property type="evidence" value="ECO:0007669"/>
    <property type="project" value="UniProtKB-KW"/>
</dbReference>
<dbReference type="Proteomes" id="UP001321749">
    <property type="component" value="Unassembled WGS sequence"/>
</dbReference>
<dbReference type="EMBL" id="MU865129">
    <property type="protein sequence ID" value="KAK4457193.1"/>
    <property type="molecule type" value="Genomic_DNA"/>
</dbReference>
<evidence type="ECO:0000256" key="3">
    <source>
        <dbReference type="SAM" id="MobiDB-lite"/>
    </source>
</evidence>
<organism evidence="5 6">
    <name type="scientific">Cladorrhinum samala</name>
    <dbReference type="NCBI Taxonomy" id="585594"/>
    <lineage>
        <taxon>Eukaryota</taxon>
        <taxon>Fungi</taxon>
        <taxon>Dikarya</taxon>
        <taxon>Ascomycota</taxon>
        <taxon>Pezizomycotina</taxon>
        <taxon>Sordariomycetes</taxon>
        <taxon>Sordariomycetidae</taxon>
        <taxon>Sordariales</taxon>
        <taxon>Podosporaceae</taxon>
        <taxon>Cladorrhinum</taxon>
    </lineage>
</organism>
<keyword evidence="2" id="KW-0560">Oxidoreductase</keyword>
<accession>A0AAV9H9R4</accession>
<feature type="domain" description="NmrA-like" evidence="4">
    <location>
        <begin position="12"/>
        <end position="253"/>
    </location>
</feature>
<evidence type="ECO:0000313" key="6">
    <source>
        <dbReference type="Proteomes" id="UP001321749"/>
    </source>
</evidence>
<dbReference type="AlphaFoldDB" id="A0AAV9H9R4"/>
<evidence type="ECO:0000256" key="1">
    <source>
        <dbReference type="ARBA" id="ARBA00022857"/>
    </source>
</evidence>
<dbReference type="InterPro" id="IPR036291">
    <property type="entry name" value="NAD(P)-bd_dom_sf"/>
</dbReference>
<evidence type="ECO:0000259" key="4">
    <source>
        <dbReference type="Pfam" id="PF05368"/>
    </source>
</evidence>
<proteinExistence type="predicted"/>
<sequence length="328" mass="36510">MRSRPSQPEAMRIAIAGAGGFARILATQILNQTAHPVLVLSRNMRTDFEDQCPGCQLAVVNYDDVENLRYTLQGVDLVISTIAGVEQLNLIDAARRARVRTFVPSEFEGDLSHRPADDPLDRGGQSARGHLAQQPQSRSYTLSYTVFSCGIFMERFAPGGLQVYDIGAGSGIQAPNDYLVNITDRQAEIVACNAHGRPAQVSLTSVHDVARFVTSAIELGLAHWPREFRMRGDTMTLEALVRTCSDVRGVSFNLVARHYQEVEMAVEQAQTNGNGNEYYYLQRLLQTANGRYHVRSPNLHDFVNQSEATAVQPISFRAWLEYYWGPSM</sequence>
<feature type="compositionally biased region" description="Basic and acidic residues" evidence="3">
    <location>
        <begin position="110"/>
        <end position="121"/>
    </location>
</feature>